<dbReference type="PROSITE" id="PS51257">
    <property type="entry name" value="PROKAR_LIPOPROTEIN"/>
    <property type="match status" value="1"/>
</dbReference>
<dbReference type="Proteomes" id="UP000601099">
    <property type="component" value="Unassembled WGS sequence"/>
</dbReference>
<feature type="compositionally biased region" description="Low complexity" evidence="1">
    <location>
        <begin position="29"/>
        <end position="43"/>
    </location>
</feature>
<evidence type="ECO:0000313" key="2">
    <source>
        <dbReference type="EMBL" id="MBG8553533.1"/>
    </source>
</evidence>
<evidence type="ECO:0000313" key="3">
    <source>
        <dbReference type="Proteomes" id="UP000601099"/>
    </source>
</evidence>
<sequence length="217" mass="23374">MKSFLPFLFGAWAAGVLLTACDGPSVRNAPTATPPATASTPAPQQVPAPPTPAPAARPEAPDSLHLLSPGRVGVLRLNMKEAALRAIIPAAQLRRTTRQLEGIDYPVYEMQDPRHPDAPPSVLELVGDDDEGYRLWRVHITSPHYRTAEGVGVGSPVGLARSHYGINTVEVADAGLVAVSDEVRMSWQLDMAGLSRPPRQPTELPPATRIRGIYLFR</sequence>
<gene>
    <name evidence="2" type="ORF">I5L79_08245</name>
</gene>
<dbReference type="RefSeq" id="WP_196954560.1">
    <property type="nucleotide sequence ID" value="NZ_JADWYK010000004.1"/>
</dbReference>
<dbReference type="EMBL" id="JADWYK010000004">
    <property type="protein sequence ID" value="MBG8553533.1"/>
    <property type="molecule type" value="Genomic_DNA"/>
</dbReference>
<feature type="region of interest" description="Disordered" evidence="1">
    <location>
        <begin position="29"/>
        <end position="61"/>
    </location>
</feature>
<evidence type="ECO:0000256" key="1">
    <source>
        <dbReference type="SAM" id="MobiDB-lite"/>
    </source>
</evidence>
<organism evidence="2 3">
    <name type="scientific">Hymenobacter guriensis</name>
    <dbReference type="NCBI Taxonomy" id="2793065"/>
    <lineage>
        <taxon>Bacteria</taxon>
        <taxon>Pseudomonadati</taxon>
        <taxon>Bacteroidota</taxon>
        <taxon>Cytophagia</taxon>
        <taxon>Cytophagales</taxon>
        <taxon>Hymenobacteraceae</taxon>
        <taxon>Hymenobacter</taxon>
    </lineage>
</organism>
<accession>A0ABS0L0E5</accession>
<protein>
    <submittedName>
        <fullName evidence="2">Uncharacterized protein</fullName>
    </submittedName>
</protein>
<keyword evidence="3" id="KW-1185">Reference proteome</keyword>
<feature type="compositionally biased region" description="Pro residues" evidence="1">
    <location>
        <begin position="44"/>
        <end position="55"/>
    </location>
</feature>
<comment type="caution">
    <text evidence="2">The sequence shown here is derived from an EMBL/GenBank/DDBJ whole genome shotgun (WGS) entry which is preliminary data.</text>
</comment>
<reference evidence="2 3" key="1">
    <citation type="submission" date="2020-11" db="EMBL/GenBank/DDBJ databases">
        <title>Hymenobacter sp.</title>
        <authorList>
            <person name="Kim M.K."/>
        </authorList>
    </citation>
    <scope>NUCLEOTIDE SEQUENCE [LARGE SCALE GENOMIC DNA]</scope>
    <source>
        <strain evidence="2 3">BT594</strain>
    </source>
</reference>
<name>A0ABS0L0E5_9BACT</name>
<proteinExistence type="predicted"/>